<evidence type="ECO:0000313" key="4">
    <source>
        <dbReference type="EMBL" id="KAK0471263.1"/>
    </source>
</evidence>
<proteinExistence type="predicted"/>
<feature type="domain" description="Piwi" evidence="3">
    <location>
        <begin position="245"/>
        <end position="529"/>
    </location>
</feature>
<evidence type="ECO:0008006" key="6">
    <source>
        <dbReference type="Google" id="ProtNLM"/>
    </source>
</evidence>
<dbReference type="InterPro" id="IPR001810">
    <property type="entry name" value="F-box_dom"/>
</dbReference>
<feature type="region of interest" description="Disordered" evidence="1">
    <location>
        <begin position="542"/>
        <end position="563"/>
    </location>
</feature>
<organism evidence="4 5">
    <name type="scientific">Armillaria novae-zelandiae</name>
    <dbReference type="NCBI Taxonomy" id="153914"/>
    <lineage>
        <taxon>Eukaryota</taxon>
        <taxon>Fungi</taxon>
        <taxon>Dikarya</taxon>
        <taxon>Basidiomycota</taxon>
        <taxon>Agaricomycotina</taxon>
        <taxon>Agaricomycetes</taxon>
        <taxon>Agaricomycetidae</taxon>
        <taxon>Agaricales</taxon>
        <taxon>Marasmiineae</taxon>
        <taxon>Physalacriaceae</taxon>
        <taxon>Armillaria</taxon>
    </lineage>
</organism>
<feature type="compositionally biased region" description="Basic and acidic residues" evidence="1">
    <location>
        <begin position="553"/>
        <end position="562"/>
    </location>
</feature>
<dbReference type="Pfam" id="PF12937">
    <property type="entry name" value="F-box-like"/>
    <property type="match status" value="1"/>
</dbReference>
<name>A0AA39NTM6_9AGAR</name>
<dbReference type="Gene3D" id="2.170.260.10">
    <property type="entry name" value="paz domain"/>
    <property type="match status" value="1"/>
</dbReference>
<sequence>MFTPTSGAQTSVAQDYAQANQPLRLPNIPCIQTPKGDVIPLERCRIVPGQLSRAELTPDATRAMVEFATKKPDQRLNAIKTGIEVLEYGQSRYVRDFALDIKTGSLPMDNPARIINPPVLKYGPGSKQATIRPKDGAWNLTDKNFIKPMSLGHWIVVIFVPQNRFSADAAKDIIKGLVKGCEAVGMQVPEKQPLCVYKNGQSIVDQVDFKVTLVSYVMTFNSLSPSFHSDAVMQNRRERKVFPTFILCILPDGSNTDLYTAVKHCGDIKRGVPNQCLRAGKCWRAKEQYWANVAMKINAKLGGVNVIPDPSSAPIISDPRQPTIVMGADVMHPAPGSQTPSYAAVVANIDSHGARYIAKTAIQLGRQEMDQRFTHHGEDGVSEGEFKRVLDQELPLLQDACRDAGMNPPPKITFIIVGKRHHIKGFGKDEKDKDKRSGNLLPGTVVDQGVTNPVEFDFYLWGHGGIIRNQQAHALQCMLASAYNNALAEYHIIKIDFRFSADSFQDLAYILCYTYARTTRSMSIPTPVYCIRAKTRYDPQDTASSVVSGGSQTREETLESHRRQYRPVHGTQAKLMYFMSKTNTPILTYDKAIMGTVETETVYQWSTEPPCKKLRLEVTSFPQNITPTPPPIDCLPTELLLTIFSNLFPATWRNATPVRLSLVCSRWRTIVLSSPEFWSSIFIGRWCDTEIISAYLANSGHRALDIAMHVPSEETFMNKCFQEPIELCVEHAARWRSLDVTIPFSGFLSMTRQGRLDLPMLESLNIGSCWSVNDLSDMDEASRLIRRAPKLRHVRFRGSVHENYSSPSALPWKQLTSVSYSNCHSPLISDHLAYLSNVEDITIQAPMCHHAQLGDNLTSPLRVLSLRYIDNARFVSGILDITKLALPNLTELNVAHCTKTLPPVLLPFIRGLTRLTLVDNTAFDDNAVIVLLRNTPHLEEFVLRESKGHSISCVSAKFLASMSKTSTVRKLKSIEMTMNPPIPEDLLLGMLQCRTSVEALTSVEIGLVKGSFMKETVKSLGGYFHGFAVEGHGQLLSRAFSLKRCSFS</sequence>
<dbReference type="SUPFAM" id="SSF52047">
    <property type="entry name" value="RNI-like"/>
    <property type="match status" value="1"/>
</dbReference>
<dbReference type="InterPro" id="IPR012337">
    <property type="entry name" value="RNaseH-like_sf"/>
</dbReference>
<dbReference type="Gene3D" id="3.80.10.10">
    <property type="entry name" value="Ribonuclease Inhibitor"/>
    <property type="match status" value="1"/>
</dbReference>
<dbReference type="Gene3D" id="3.30.420.10">
    <property type="entry name" value="Ribonuclease H-like superfamily/Ribonuclease H"/>
    <property type="match status" value="2"/>
</dbReference>
<dbReference type="SUPFAM" id="SSF101690">
    <property type="entry name" value="PAZ domain"/>
    <property type="match status" value="1"/>
</dbReference>
<dbReference type="InterPro" id="IPR032473">
    <property type="entry name" value="Argonaute_Mid_dom"/>
</dbReference>
<dbReference type="PROSITE" id="PS50822">
    <property type="entry name" value="PIWI"/>
    <property type="match status" value="1"/>
</dbReference>
<dbReference type="PROSITE" id="PS50181">
    <property type="entry name" value="FBOX"/>
    <property type="match status" value="1"/>
</dbReference>
<evidence type="ECO:0000256" key="1">
    <source>
        <dbReference type="SAM" id="MobiDB-lite"/>
    </source>
</evidence>
<dbReference type="Gene3D" id="1.20.1280.50">
    <property type="match status" value="1"/>
</dbReference>
<dbReference type="EMBL" id="JAUEPR010000052">
    <property type="protein sequence ID" value="KAK0471263.1"/>
    <property type="molecule type" value="Genomic_DNA"/>
</dbReference>
<dbReference type="InterPro" id="IPR003165">
    <property type="entry name" value="Piwi"/>
</dbReference>
<dbReference type="SUPFAM" id="SSF81383">
    <property type="entry name" value="F-box domain"/>
    <property type="match status" value="1"/>
</dbReference>
<dbReference type="SMART" id="SM00950">
    <property type="entry name" value="Piwi"/>
    <property type="match status" value="1"/>
</dbReference>
<evidence type="ECO:0000313" key="5">
    <source>
        <dbReference type="Proteomes" id="UP001175227"/>
    </source>
</evidence>
<dbReference type="Pfam" id="PF02171">
    <property type="entry name" value="Piwi"/>
    <property type="match status" value="2"/>
</dbReference>
<dbReference type="PANTHER" id="PTHR22891">
    <property type="entry name" value="EUKARYOTIC TRANSLATION INITIATION FACTOR 2C"/>
    <property type="match status" value="1"/>
</dbReference>
<dbReference type="InterPro" id="IPR036085">
    <property type="entry name" value="PAZ_dom_sf"/>
</dbReference>
<protein>
    <recommendedName>
        <fullName evidence="6">Piwi domain-containing protein</fullName>
    </recommendedName>
</protein>
<dbReference type="GO" id="GO:0003676">
    <property type="term" value="F:nucleic acid binding"/>
    <property type="evidence" value="ECO:0007669"/>
    <property type="project" value="InterPro"/>
</dbReference>
<feature type="domain" description="F-box" evidence="2">
    <location>
        <begin position="629"/>
        <end position="681"/>
    </location>
</feature>
<feature type="compositionally biased region" description="Polar residues" evidence="1">
    <location>
        <begin position="542"/>
        <end position="552"/>
    </location>
</feature>
<reference evidence="4" key="1">
    <citation type="submission" date="2023-06" db="EMBL/GenBank/DDBJ databases">
        <authorList>
            <consortium name="Lawrence Berkeley National Laboratory"/>
            <person name="Ahrendt S."/>
            <person name="Sahu N."/>
            <person name="Indic B."/>
            <person name="Wong-Bajracharya J."/>
            <person name="Merenyi Z."/>
            <person name="Ke H.-M."/>
            <person name="Monk M."/>
            <person name="Kocsube S."/>
            <person name="Drula E."/>
            <person name="Lipzen A."/>
            <person name="Balint B."/>
            <person name="Henrissat B."/>
            <person name="Andreopoulos B."/>
            <person name="Martin F.M."/>
            <person name="Harder C.B."/>
            <person name="Rigling D."/>
            <person name="Ford K.L."/>
            <person name="Foster G.D."/>
            <person name="Pangilinan J."/>
            <person name="Papanicolaou A."/>
            <person name="Barry K."/>
            <person name="LaButti K."/>
            <person name="Viragh M."/>
            <person name="Koriabine M."/>
            <person name="Yan M."/>
            <person name="Riley R."/>
            <person name="Champramary S."/>
            <person name="Plett K.L."/>
            <person name="Tsai I.J."/>
            <person name="Slot J."/>
            <person name="Sipos G."/>
            <person name="Plett J."/>
            <person name="Nagy L.G."/>
            <person name="Grigoriev I.V."/>
        </authorList>
    </citation>
    <scope>NUCLEOTIDE SEQUENCE</scope>
    <source>
        <strain evidence="4">ICMP 16352</strain>
    </source>
</reference>
<dbReference type="AlphaFoldDB" id="A0AA39NTM6"/>
<comment type="caution">
    <text evidence="4">The sequence shown here is derived from an EMBL/GenBank/DDBJ whole genome shotgun (WGS) entry which is preliminary data.</text>
</comment>
<dbReference type="Gene3D" id="3.40.50.2300">
    <property type="match status" value="1"/>
</dbReference>
<gene>
    <name evidence="4" type="ORF">IW261DRAFT_1572141</name>
</gene>
<evidence type="ECO:0000259" key="3">
    <source>
        <dbReference type="PROSITE" id="PS50822"/>
    </source>
</evidence>
<dbReference type="Proteomes" id="UP001175227">
    <property type="component" value="Unassembled WGS sequence"/>
</dbReference>
<accession>A0AA39NTM6</accession>
<dbReference type="InterPro" id="IPR036047">
    <property type="entry name" value="F-box-like_dom_sf"/>
</dbReference>
<dbReference type="InterPro" id="IPR036397">
    <property type="entry name" value="RNaseH_sf"/>
</dbReference>
<dbReference type="InterPro" id="IPR032675">
    <property type="entry name" value="LRR_dom_sf"/>
</dbReference>
<dbReference type="Pfam" id="PF16487">
    <property type="entry name" value="ArgoMid"/>
    <property type="match status" value="1"/>
</dbReference>
<evidence type="ECO:0000259" key="2">
    <source>
        <dbReference type="PROSITE" id="PS50181"/>
    </source>
</evidence>
<dbReference type="SUPFAM" id="SSF53098">
    <property type="entry name" value="Ribonuclease H-like"/>
    <property type="match status" value="1"/>
</dbReference>
<keyword evidence="5" id="KW-1185">Reference proteome</keyword>